<dbReference type="AlphaFoldDB" id="A0A914H6I3"/>
<sequence length="95" mass="10451">MENEVQNENTAADETEVGAQSSAGHCSPYCPNCRRLLGKHAHSILVVKAANEFDATVWREHFLDELKAKNALTVESPDLTVMPKNALACLEGHEF</sequence>
<name>A0A914H6I3_GLORO</name>
<dbReference type="WBParaSite" id="Gr19_v10_g14463.t1">
    <property type="protein sequence ID" value="Gr19_v10_g14463.t1"/>
    <property type="gene ID" value="Gr19_v10_g14463"/>
</dbReference>
<organism evidence="2 3">
    <name type="scientific">Globodera rostochiensis</name>
    <name type="common">Golden nematode worm</name>
    <name type="synonym">Heterodera rostochiensis</name>
    <dbReference type="NCBI Taxonomy" id="31243"/>
    <lineage>
        <taxon>Eukaryota</taxon>
        <taxon>Metazoa</taxon>
        <taxon>Ecdysozoa</taxon>
        <taxon>Nematoda</taxon>
        <taxon>Chromadorea</taxon>
        <taxon>Rhabditida</taxon>
        <taxon>Tylenchina</taxon>
        <taxon>Tylenchomorpha</taxon>
        <taxon>Tylenchoidea</taxon>
        <taxon>Heteroderidae</taxon>
        <taxon>Heteroderinae</taxon>
        <taxon>Globodera</taxon>
    </lineage>
</organism>
<keyword evidence="2" id="KW-1185">Reference proteome</keyword>
<reference evidence="3" key="1">
    <citation type="submission" date="2022-11" db="UniProtKB">
        <authorList>
            <consortium name="WormBaseParasite"/>
        </authorList>
    </citation>
    <scope>IDENTIFICATION</scope>
</reference>
<accession>A0A914H6I3</accession>
<evidence type="ECO:0000313" key="3">
    <source>
        <dbReference type="WBParaSite" id="Gr19_v10_g14463.t1"/>
    </source>
</evidence>
<evidence type="ECO:0000313" key="2">
    <source>
        <dbReference type="Proteomes" id="UP000887572"/>
    </source>
</evidence>
<feature type="compositionally biased region" description="Acidic residues" evidence="1">
    <location>
        <begin position="1"/>
        <end position="16"/>
    </location>
</feature>
<evidence type="ECO:0000256" key="1">
    <source>
        <dbReference type="SAM" id="MobiDB-lite"/>
    </source>
</evidence>
<proteinExistence type="predicted"/>
<protein>
    <submittedName>
        <fullName evidence="3">Uncharacterized protein</fullName>
    </submittedName>
</protein>
<dbReference type="Proteomes" id="UP000887572">
    <property type="component" value="Unplaced"/>
</dbReference>
<feature type="region of interest" description="Disordered" evidence="1">
    <location>
        <begin position="1"/>
        <end position="24"/>
    </location>
</feature>